<keyword evidence="2 3" id="KW-0040">ANK repeat</keyword>
<dbReference type="InterPro" id="IPR036047">
    <property type="entry name" value="F-box-like_dom_sf"/>
</dbReference>
<keyword evidence="1" id="KW-0677">Repeat</keyword>
<dbReference type="PROSITE" id="PS50181">
    <property type="entry name" value="FBOX"/>
    <property type="match status" value="1"/>
</dbReference>
<gene>
    <name evidence="5" type="ORF">B9Z19DRAFT_969837</name>
</gene>
<dbReference type="SUPFAM" id="SSF81383">
    <property type="entry name" value="F-box domain"/>
    <property type="match status" value="1"/>
</dbReference>
<dbReference type="InterPro" id="IPR036770">
    <property type="entry name" value="Ankyrin_rpt-contain_sf"/>
</dbReference>
<dbReference type="Gene3D" id="1.25.40.20">
    <property type="entry name" value="Ankyrin repeat-containing domain"/>
    <property type="match status" value="2"/>
</dbReference>
<dbReference type="PROSITE" id="PS50297">
    <property type="entry name" value="ANK_REP_REGION"/>
    <property type="match status" value="4"/>
</dbReference>
<dbReference type="InterPro" id="IPR001810">
    <property type="entry name" value="F-box_dom"/>
</dbReference>
<evidence type="ECO:0000313" key="6">
    <source>
        <dbReference type="Proteomes" id="UP000244722"/>
    </source>
</evidence>
<dbReference type="AlphaFoldDB" id="A0A2T7A2L2"/>
<dbReference type="Proteomes" id="UP000244722">
    <property type="component" value="Unassembled WGS sequence"/>
</dbReference>
<evidence type="ECO:0000256" key="1">
    <source>
        <dbReference type="ARBA" id="ARBA00022737"/>
    </source>
</evidence>
<protein>
    <submittedName>
        <fullName evidence="5">Ankyrin repeat-containing domain protein</fullName>
    </submittedName>
</protein>
<dbReference type="EMBL" id="NESQ01000035">
    <property type="protein sequence ID" value="PUU81983.1"/>
    <property type="molecule type" value="Genomic_DNA"/>
</dbReference>
<dbReference type="PANTHER" id="PTHR24198:SF165">
    <property type="entry name" value="ANKYRIN REPEAT-CONTAINING PROTEIN-RELATED"/>
    <property type="match status" value="1"/>
</dbReference>
<reference evidence="5 6" key="1">
    <citation type="submission" date="2017-04" db="EMBL/GenBank/DDBJ databases">
        <title>Draft genome sequence of Tuber borchii Vittad., a whitish edible truffle.</title>
        <authorList>
            <consortium name="DOE Joint Genome Institute"/>
            <person name="Murat C."/>
            <person name="Kuo A."/>
            <person name="Barry K.W."/>
            <person name="Clum A."/>
            <person name="Dockter R.B."/>
            <person name="Fauchery L."/>
            <person name="Iotti M."/>
            <person name="Kohler A."/>
            <person name="Labutti K."/>
            <person name="Lindquist E.A."/>
            <person name="Lipzen A."/>
            <person name="Ohm R.A."/>
            <person name="Wang M."/>
            <person name="Grigoriev I.V."/>
            <person name="Zambonelli A."/>
            <person name="Martin F.M."/>
        </authorList>
    </citation>
    <scope>NUCLEOTIDE SEQUENCE [LARGE SCALE GENOMIC DNA]</scope>
    <source>
        <strain evidence="5 6">Tbo3840</strain>
    </source>
</reference>
<feature type="repeat" description="ANK" evidence="3">
    <location>
        <begin position="180"/>
        <end position="205"/>
    </location>
</feature>
<dbReference type="PANTHER" id="PTHR24198">
    <property type="entry name" value="ANKYRIN REPEAT AND PROTEIN KINASE DOMAIN-CONTAINING PROTEIN"/>
    <property type="match status" value="1"/>
</dbReference>
<name>A0A2T7A2L2_TUBBO</name>
<dbReference type="Pfam" id="PF12937">
    <property type="entry name" value="F-box-like"/>
    <property type="match status" value="1"/>
</dbReference>
<evidence type="ECO:0000256" key="2">
    <source>
        <dbReference type="ARBA" id="ARBA00023043"/>
    </source>
</evidence>
<organism evidence="5 6">
    <name type="scientific">Tuber borchii</name>
    <name type="common">White truffle</name>
    <dbReference type="NCBI Taxonomy" id="42251"/>
    <lineage>
        <taxon>Eukaryota</taxon>
        <taxon>Fungi</taxon>
        <taxon>Dikarya</taxon>
        <taxon>Ascomycota</taxon>
        <taxon>Pezizomycotina</taxon>
        <taxon>Pezizomycetes</taxon>
        <taxon>Pezizales</taxon>
        <taxon>Tuberaceae</taxon>
        <taxon>Tuber</taxon>
    </lineage>
</organism>
<feature type="repeat" description="ANK" evidence="3">
    <location>
        <begin position="109"/>
        <end position="141"/>
    </location>
</feature>
<dbReference type="STRING" id="42251.A0A2T7A2L2"/>
<comment type="caution">
    <text evidence="5">The sequence shown here is derived from an EMBL/GenBank/DDBJ whole genome shotgun (WGS) entry which is preliminary data.</text>
</comment>
<accession>A0A2T7A2L2</accession>
<feature type="domain" description="F-box" evidence="4">
    <location>
        <begin position="1"/>
        <end position="49"/>
    </location>
</feature>
<keyword evidence="6" id="KW-1185">Reference proteome</keyword>
<sequence length="220" mass="23798">MSLLEVPNELLLLIAEVLDPKDLSAFLRVNRRFASLLTSPLYSLTLRDNYAVSAFKCAARNRCDHIIKFMISKGANLEAKGLDGRTALTWATMIGNEAAAKILLENGASTRDALHSAARFGWAGMVKLLVDGGADVDGRIANLATPLHMAAMYGWVDVIRVLLDHGADVLARKEMPDSTEQGTAVHLAAWYGHRDVVKVLLDAGSPDTSGVIGNHRRPVV</sequence>
<feature type="repeat" description="ANK" evidence="3">
    <location>
        <begin position="83"/>
        <end position="109"/>
    </location>
</feature>
<evidence type="ECO:0000313" key="5">
    <source>
        <dbReference type="EMBL" id="PUU81983.1"/>
    </source>
</evidence>
<evidence type="ECO:0000259" key="4">
    <source>
        <dbReference type="PROSITE" id="PS50181"/>
    </source>
</evidence>
<evidence type="ECO:0000256" key="3">
    <source>
        <dbReference type="PROSITE-ProRule" id="PRU00023"/>
    </source>
</evidence>
<dbReference type="SMART" id="SM00248">
    <property type="entry name" value="ANK"/>
    <property type="match status" value="5"/>
</dbReference>
<proteinExistence type="predicted"/>
<feature type="repeat" description="ANK" evidence="3">
    <location>
        <begin position="142"/>
        <end position="174"/>
    </location>
</feature>
<dbReference type="PROSITE" id="PS50088">
    <property type="entry name" value="ANK_REPEAT"/>
    <property type="match status" value="4"/>
</dbReference>
<dbReference type="OrthoDB" id="20872at2759"/>
<dbReference type="SUPFAM" id="SSF48403">
    <property type="entry name" value="Ankyrin repeat"/>
    <property type="match status" value="1"/>
</dbReference>
<dbReference type="InterPro" id="IPR002110">
    <property type="entry name" value="Ankyrin_rpt"/>
</dbReference>
<dbReference type="Pfam" id="PF12796">
    <property type="entry name" value="Ank_2"/>
    <property type="match status" value="2"/>
</dbReference>